<dbReference type="PANTHER" id="PTHR46401">
    <property type="entry name" value="GLYCOSYLTRANSFERASE WBBK-RELATED"/>
    <property type="match status" value="1"/>
</dbReference>
<proteinExistence type="predicted"/>
<dbReference type="SUPFAM" id="SSF53756">
    <property type="entry name" value="UDP-Glycosyltransferase/glycogen phosphorylase"/>
    <property type="match status" value="1"/>
</dbReference>
<dbReference type="STRING" id="1798704.A3J93_04750"/>
<comment type="caution">
    <text evidence="4">The sequence shown here is derived from an EMBL/GenBank/DDBJ whole genome shotgun (WGS) entry which is preliminary data.</text>
</comment>
<feature type="domain" description="Glycosyltransferase subfamily 4-like N-terminal" evidence="3">
    <location>
        <begin position="21"/>
        <end position="177"/>
    </location>
</feature>
<name>A0A1F6NXG0_9BACT</name>
<feature type="domain" description="Glycosyl transferase family 1" evidence="2">
    <location>
        <begin position="200"/>
        <end position="355"/>
    </location>
</feature>
<accession>A0A1F6NXG0</accession>
<evidence type="ECO:0000259" key="3">
    <source>
        <dbReference type="Pfam" id="PF13439"/>
    </source>
</evidence>
<dbReference type="Gene3D" id="3.40.50.2000">
    <property type="entry name" value="Glycogen Phosphorylase B"/>
    <property type="match status" value="2"/>
</dbReference>
<evidence type="ECO:0008006" key="6">
    <source>
        <dbReference type="Google" id="ProtNLM"/>
    </source>
</evidence>
<organism evidence="4 5">
    <name type="scientific">Candidatus Magasanikbacteria bacterium RIFOXYC2_FULL_42_28</name>
    <dbReference type="NCBI Taxonomy" id="1798704"/>
    <lineage>
        <taxon>Bacteria</taxon>
        <taxon>Candidatus Magasanikiibacteriota</taxon>
    </lineage>
</organism>
<sequence>MIKKEYMRIGIDARMYGPKQGGLGRYIQQLILNLEKIDSVNEYVIFLRKENWDEFTPTAPNFTKKLADIHWYGWREQLLLPKILNTAKVDLMHFPHWNVPFFYRQPFVATIHDLLLLHYPTRAASTLGPISYFFKNIAFKFILNHTAKSAKQIITPCEFVKNDIVKTLKINPEKIAVTLLAPTLSVGHGTLSVPPDNLPTQPYVLYVGVAFPHKNLPGLIRAWKIFTEKYDNSYRLVLVGKENYFYRQLQNHPLVKELKNKPIFTGFVPDEQLAHFYQNASLYIFPSLYEGFGVPPLEAMQYNIPVASSNRTCLPEILKDAVVYFDPENYEAIAETIKHALTDENLRKNLIIKGQNLLKNYSWDATTKQTLKIYQNWG</sequence>
<dbReference type="GO" id="GO:0016757">
    <property type="term" value="F:glycosyltransferase activity"/>
    <property type="evidence" value="ECO:0007669"/>
    <property type="project" value="InterPro"/>
</dbReference>
<dbReference type="PANTHER" id="PTHR46401:SF2">
    <property type="entry name" value="GLYCOSYLTRANSFERASE WBBK-RELATED"/>
    <property type="match status" value="1"/>
</dbReference>
<dbReference type="Proteomes" id="UP000177907">
    <property type="component" value="Unassembled WGS sequence"/>
</dbReference>
<gene>
    <name evidence="4" type="ORF">A3J93_04750</name>
</gene>
<dbReference type="CDD" id="cd03809">
    <property type="entry name" value="GT4_MtfB-like"/>
    <property type="match status" value="1"/>
</dbReference>
<dbReference type="InterPro" id="IPR028098">
    <property type="entry name" value="Glyco_trans_4-like_N"/>
</dbReference>
<keyword evidence="1" id="KW-0808">Transferase</keyword>
<dbReference type="InterPro" id="IPR001296">
    <property type="entry name" value="Glyco_trans_1"/>
</dbReference>
<dbReference type="Pfam" id="PF13439">
    <property type="entry name" value="Glyco_transf_4"/>
    <property type="match status" value="1"/>
</dbReference>
<dbReference type="AlphaFoldDB" id="A0A1F6NXG0"/>
<evidence type="ECO:0000313" key="4">
    <source>
        <dbReference type="EMBL" id="OGH88334.1"/>
    </source>
</evidence>
<dbReference type="EMBL" id="MFQZ01000003">
    <property type="protein sequence ID" value="OGH88334.1"/>
    <property type="molecule type" value="Genomic_DNA"/>
</dbReference>
<evidence type="ECO:0000256" key="1">
    <source>
        <dbReference type="ARBA" id="ARBA00022679"/>
    </source>
</evidence>
<evidence type="ECO:0000259" key="2">
    <source>
        <dbReference type="Pfam" id="PF00534"/>
    </source>
</evidence>
<evidence type="ECO:0000313" key="5">
    <source>
        <dbReference type="Proteomes" id="UP000177907"/>
    </source>
</evidence>
<dbReference type="Pfam" id="PF00534">
    <property type="entry name" value="Glycos_transf_1"/>
    <property type="match status" value="1"/>
</dbReference>
<protein>
    <recommendedName>
        <fullName evidence="6">Glycosyl transferase family 1 domain-containing protein</fullName>
    </recommendedName>
</protein>
<dbReference type="GO" id="GO:0009103">
    <property type="term" value="P:lipopolysaccharide biosynthetic process"/>
    <property type="evidence" value="ECO:0007669"/>
    <property type="project" value="TreeGrafter"/>
</dbReference>
<reference evidence="4 5" key="1">
    <citation type="journal article" date="2016" name="Nat. Commun.">
        <title>Thousands of microbial genomes shed light on interconnected biogeochemical processes in an aquifer system.</title>
        <authorList>
            <person name="Anantharaman K."/>
            <person name="Brown C.T."/>
            <person name="Hug L.A."/>
            <person name="Sharon I."/>
            <person name="Castelle C.J."/>
            <person name="Probst A.J."/>
            <person name="Thomas B.C."/>
            <person name="Singh A."/>
            <person name="Wilkins M.J."/>
            <person name="Karaoz U."/>
            <person name="Brodie E.L."/>
            <person name="Williams K.H."/>
            <person name="Hubbard S.S."/>
            <person name="Banfield J.F."/>
        </authorList>
    </citation>
    <scope>NUCLEOTIDE SEQUENCE [LARGE SCALE GENOMIC DNA]</scope>
</reference>